<proteinExistence type="predicted"/>
<dbReference type="InterPro" id="IPR058840">
    <property type="entry name" value="AAA_SelU"/>
</dbReference>
<keyword evidence="3" id="KW-0808">Transferase</keyword>
<gene>
    <name evidence="3" type="primary">mnmH</name>
    <name evidence="3" type="ORF">M5X12_25355</name>
</gene>
<dbReference type="SUPFAM" id="SSF52540">
    <property type="entry name" value="P-loop containing nucleoside triphosphate hydrolases"/>
    <property type="match status" value="1"/>
</dbReference>
<dbReference type="EMBL" id="JAMDNP010000068">
    <property type="protein sequence ID" value="MCY9763841.1"/>
    <property type="molecule type" value="Genomic_DNA"/>
</dbReference>
<dbReference type="EC" id="2.5.1.-" evidence="3"/>
<sequence length="345" mass="39200">MHDISLEQCMALRVKEATLVDVRSPGEFAEFRIPGSINIPLFNNEERAEIGTIYKQISIEAAKERGLEIASAKLPLLYKQFKELPGTIVIYCWRGGMRSRTMATCMSLMGLKPYRLSGGIRTYRQWIQESLEQYEWRVPCVVLSGHTGTGKTDILRRLQTEGYPVLDLEEMAGHRGSVFGHIGQAPNNQKMFDAMLYEKMEQMKAAKVPCILLEAESRRIGKVMLPEFLMNAKKAGTVLDIQLPIQERVRNIVKEYEPSKHPMAIREAFARIQRRMHTPHAHAIAEALRMENYGEAVSLMLTHYYDSRYDHASIGYEGEIHSIAAAHVDDALRQIKAHLGRMGLS</sequence>
<dbReference type="RefSeq" id="WP_005548640.1">
    <property type="nucleotide sequence ID" value="NZ_JAKOBS010000014.1"/>
</dbReference>
<dbReference type="GO" id="GO:0016740">
    <property type="term" value="F:transferase activity"/>
    <property type="evidence" value="ECO:0007669"/>
    <property type="project" value="UniProtKB-KW"/>
</dbReference>
<dbReference type="Pfam" id="PF26341">
    <property type="entry name" value="AAA_SelU"/>
    <property type="match status" value="1"/>
</dbReference>
<accession>A0ABT4H4C9</accession>
<organism evidence="3 4">
    <name type="scientific">Paenibacillus alvei</name>
    <name type="common">Bacillus alvei</name>
    <dbReference type="NCBI Taxonomy" id="44250"/>
    <lineage>
        <taxon>Bacteria</taxon>
        <taxon>Bacillati</taxon>
        <taxon>Bacillota</taxon>
        <taxon>Bacilli</taxon>
        <taxon>Bacillales</taxon>
        <taxon>Paenibacillaceae</taxon>
        <taxon>Paenibacillus</taxon>
    </lineage>
</organism>
<keyword evidence="1" id="KW-0711">Selenium</keyword>
<evidence type="ECO:0000313" key="3">
    <source>
        <dbReference type="EMBL" id="MCY9763841.1"/>
    </source>
</evidence>
<dbReference type="InterPro" id="IPR036873">
    <property type="entry name" value="Rhodanese-like_dom_sf"/>
</dbReference>
<dbReference type="SUPFAM" id="SSF52821">
    <property type="entry name" value="Rhodanese/Cell cycle control phosphatase"/>
    <property type="match status" value="1"/>
</dbReference>
<evidence type="ECO:0000256" key="1">
    <source>
        <dbReference type="ARBA" id="ARBA00023266"/>
    </source>
</evidence>
<dbReference type="SMART" id="SM00450">
    <property type="entry name" value="RHOD"/>
    <property type="match status" value="1"/>
</dbReference>
<dbReference type="PANTHER" id="PTHR30401:SF0">
    <property type="entry name" value="TRNA 2-SELENOURIDINE SYNTHASE"/>
    <property type="match status" value="1"/>
</dbReference>
<evidence type="ECO:0000313" key="4">
    <source>
        <dbReference type="Proteomes" id="UP001527181"/>
    </source>
</evidence>
<dbReference type="InterPro" id="IPR027417">
    <property type="entry name" value="P-loop_NTPase"/>
</dbReference>
<dbReference type="InterPro" id="IPR001763">
    <property type="entry name" value="Rhodanese-like_dom"/>
</dbReference>
<evidence type="ECO:0000259" key="2">
    <source>
        <dbReference type="PROSITE" id="PS50206"/>
    </source>
</evidence>
<dbReference type="NCBIfam" id="TIGR03167">
    <property type="entry name" value="tRNA_sel_U_synt"/>
    <property type="match status" value="1"/>
</dbReference>
<dbReference type="PROSITE" id="PS50206">
    <property type="entry name" value="RHODANESE_3"/>
    <property type="match status" value="1"/>
</dbReference>
<dbReference type="Gene3D" id="3.40.250.10">
    <property type="entry name" value="Rhodanese-like domain"/>
    <property type="match status" value="1"/>
</dbReference>
<comment type="caution">
    <text evidence="3">The sequence shown here is derived from an EMBL/GenBank/DDBJ whole genome shotgun (WGS) entry which is preliminary data.</text>
</comment>
<dbReference type="Proteomes" id="UP001527181">
    <property type="component" value="Unassembled WGS sequence"/>
</dbReference>
<dbReference type="PANTHER" id="PTHR30401">
    <property type="entry name" value="TRNA 2-SELENOURIDINE SYNTHASE"/>
    <property type="match status" value="1"/>
</dbReference>
<name>A0ABT4H4C9_PAEAL</name>
<dbReference type="GeneID" id="94489959"/>
<dbReference type="NCBIfam" id="NF008750">
    <property type="entry name" value="PRK11784.1-2"/>
    <property type="match status" value="1"/>
</dbReference>
<feature type="domain" description="Rhodanese" evidence="2">
    <location>
        <begin position="13"/>
        <end position="132"/>
    </location>
</feature>
<keyword evidence="4" id="KW-1185">Reference proteome</keyword>
<dbReference type="Pfam" id="PF00581">
    <property type="entry name" value="Rhodanese"/>
    <property type="match status" value="1"/>
</dbReference>
<protein>
    <submittedName>
        <fullName evidence="3">tRNA 2-selenouridine(34) synthase MnmH</fullName>
        <ecNumber evidence="3">2.5.1.-</ecNumber>
    </submittedName>
</protein>
<dbReference type="InterPro" id="IPR017582">
    <property type="entry name" value="SelU"/>
</dbReference>
<reference evidence="3 4" key="1">
    <citation type="submission" date="2022-05" db="EMBL/GenBank/DDBJ databases">
        <title>Genome Sequencing of Bee-Associated Microbes.</title>
        <authorList>
            <person name="Dunlap C."/>
        </authorList>
    </citation>
    <scope>NUCLEOTIDE SEQUENCE [LARGE SCALE GENOMIC DNA]</scope>
    <source>
        <strain evidence="3 4">NRRL B-04010</strain>
    </source>
</reference>